<proteinExistence type="predicted"/>
<gene>
    <name evidence="1" type="ORF">S01H1_12680</name>
</gene>
<sequence length="102" mass="11197">MLFPMIEILRKMFEANPEKSRIVIKGKCSDCGREATIDITPTSGGFGLQGGALFKCSADGYLVKCPDCYQVNPIIHDIYKPQNTNVSLLDKVSEEGPDSVLE</sequence>
<accession>X0RLR7</accession>
<dbReference type="EMBL" id="BARS01006521">
    <property type="protein sequence ID" value="GAF69733.1"/>
    <property type="molecule type" value="Genomic_DNA"/>
</dbReference>
<organism evidence="1">
    <name type="scientific">marine sediment metagenome</name>
    <dbReference type="NCBI Taxonomy" id="412755"/>
    <lineage>
        <taxon>unclassified sequences</taxon>
        <taxon>metagenomes</taxon>
        <taxon>ecological metagenomes</taxon>
    </lineage>
</organism>
<dbReference type="AlphaFoldDB" id="X0RLR7"/>
<name>X0RLR7_9ZZZZ</name>
<comment type="caution">
    <text evidence="1">The sequence shown here is derived from an EMBL/GenBank/DDBJ whole genome shotgun (WGS) entry which is preliminary data.</text>
</comment>
<protein>
    <submittedName>
        <fullName evidence="1">Uncharacterized protein</fullName>
    </submittedName>
</protein>
<reference evidence="1" key="1">
    <citation type="journal article" date="2014" name="Front. Microbiol.">
        <title>High frequency of phylogenetically diverse reductive dehalogenase-homologous genes in deep subseafloor sedimentary metagenomes.</title>
        <authorList>
            <person name="Kawai M."/>
            <person name="Futagami T."/>
            <person name="Toyoda A."/>
            <person name="Takaki Y."/>
            <person name="Nishi S."/>
            <person name="Hori S."/>
            <person name="Arai W."/>
            <person name="Tsubouchi T."/>
            <person name="Morono Y."/>
            <person name="Uchiyama I."/>
            <person name="Ito T."/>
            <person name="Fujiyama A."/>
            <person name="Inagaki F."/>
            <person name="Takami H."/>
        </authorList>
    </citation>
    <scope>NUCLEOTIDE SEQUENCE</scope>
    <source>
        <strain evidence="1">Expedition CK06-06</strain>
    </source>
</reference>
<evidence type="ECO:0000313" key="1">
    <source>
        <dbReference type="EMBL" id="GAF69733.1"/>
    </source>
</evidence>